<dbReference type="Proteomes" id="UP001241072">
    <property type="component" value="Unassembled WGS sequence"/>
</dbReference>
<dbReference type="EMBL" id="JAUQUB010000001">
    <property type="protein sequence ID" value="MDO7880837.1"/>
    <property type="molecule type" value="Genomic_DNA"/>
</dbReference>
<proteinExistence type="predicted"/>
<dbReference type="Pfam" id="PF08818">
    <property type="entry name" value="DUF1801"/>
    <property type="match status" value="1"/>
</dbReference>
<keyword evidence="3" id="KW-1185">Reference proteome</keyword>
<accession>A0ABT9BK69</accession>
<organism evidence="2 3">
    <name type="scientific">Antiquaquibacter soli</name>
    <dbReference type="NCBI Taxonomy" id="3064523"/>
    <lineage>
        <taxon>Bacteria</taxon>
        <taxon>Bacillati</taxon>
        <taxon>Actinomycetota</taxon>
        <taxon>Actinomycetes</taxon>
        <taxon>Micrococcales</taxon>
        <taxon>Microbacteriaceae</taxon>
        <taxon>Antiquaquibacter</taxon>
    </lineage>
</organism>
<name>A0ABT9BK69_9MICO</name>
<sequence length="121" mass="12902">MRSAVPPSEQIATADESDRGMLERLYDRARALAPTAEDSTSYGMPALRYRGRPLVSVMPTKAGYSVYPFSAEVVATVLPLVEGFGSTKGGIRFTAERVIPDAAFDALVAARIAEIDAALGH</sequence>
<comment type="caution">
    <text evidence="2">The sequence shown here is derived from an EMBL/GenBank/DDBJ whole genome shotgun (WGS) entry which is preliminary data.</text>
</comment>
<dbReference type="RefSeq" id="WP_305001264.1">
    <property type="nucleotide sequence ID" value="NZ_JAUQUB010000001.1"/>
</dbReference>
<feature type="domain" description="YdhG-like" evidence="1">
    <location>
        <begin position="19"/>
        <end position="112"/>
    </location>
</feature>
<protein>
    <submittedName>
        <fullName evidence="2">DUF1801 domain-containing protein</fullName>
    </submittedName>
</protein>
<dbReference type="SUPFAM" id="SSF159888">
    <property type="entry name" value="YdhG-like"/>
    <property type="match status" value="1"/>
</dbReference>
<dbReference type="InterPro" id="IPR014922">
    <property type="entry name" value="YdhG-like"/>
</dbReference>
<dbReference type="Gene3D" id="3.90.1150.200">
    <property type="match status" value="1"/>
</dbReference>
<gene>
    <name evidence="2" type="ORF">Q5716_01200</name>
</gene>
<evidence type="ECO:0000259" key="1">
    <source>
        <dbReference type="Pfam" id="PF08818"/>
    </source>
</evidence>
<evidence type="ECO:0000313" key="2">
    <source>
        <dbReference type="EMBL" id="MDO7880837.1"/>
    </source>
</evidence>
<reference evidence="2 3" key="1">
    <citation type="submission" date="2023-07" db="EMBL/GenBank/DDBJ databases">
        <title>Protaetiibacter sp. nov WY-16 isolated from soil.</title>
        <authorList>
            <person name="Liu B."/>
            <person name="Wan Y."/>
        </authorList>
    </citation>
    <scope>NUCLEOTIDE SEQUENCE [LARGE SCALE GENOMIC DNA]</scope>
    <source>
        <strain evidence="2 3">WY-16</strain>
    </source>
</reference>
<evidence type="ECO:0000313" key="3">
    <source>
        <dbReference type="Proteomes" id="UP001241072"/>
    </source>
</evidence>